<dbReference type="Pfam" id="PF02515">
    <property type="entry name" value="CoA_transf_3"/>
    <property type="match status" value="1"/>
</dbReference>
<dbReference type="Gene3D" id="3.30.1540.10">
    <property type="entry name" value="formyl-coa transferase, domain 3"/>
    <property type="match status" value="1"/>
</dbReference>
<dbReference type="Proteomes" id="UP001332192">
    <property type="component" value="Chromosome"/>
</dbReference>
<evidence type="ECO:0000313" key="2">
    <source>
        <dbReference type="EMBL" id="WRP17575.1"/>
    </source>
</evidence>
<dbReference type="EMBL" id="CP141615">
    <property type="protein sequence ID" value="WRP17575.1"/>
    <property type="molecule type" value="Genomic_DNA"/>
</dbReference>
<dbReference type="InterPro" id="IPR003673">
    <property type="entry name" value="CoA-Trfase_fam_III"/>
</dbReference>
<dbReference type="RefSeq" id="WP_324716845.1">
    <property type="nucleotide sequence ID" value="NZ_CP141615.1"/>
</dbReference>
<dbReference type="PANTHER" id="PTHR48207">
    <property type="entry name" value="SUCCINATE--HYDROXYMETHYLGLUTARATE COA-TRANSFERASE"/>
    <property type="match status" value="1"/>
</dbReference>
<sequence length="431" mass="46435">MLSKEESTGTLGAVPERAPVPLQGIKVLDLSRVLAGPFCTQVLADLGATVWKVEPPWGDETRGWGPPFVGGESAYFLSANRGKKSLAVDLKHEEGRQVVRALAGRADVLVENFKTGDLARYGLDYEHLAGANPRLVYVSITGFGHDGPRAMEPGYDIALQGMTGIMSVTGCPDGPPTKVGVAWIDVMTGLTAAVGVLAALRERDRSGLGQHLDLSLFDVGVMAMANLAQSYLVTGRVPRRLGNAHAQLVPYQAFEAADGWLIVAVGNDDQFRRFADTAGLAGLARDPRFATNAARVEHREELVAILAEAIRARPRGEWIRRLQAARVPVSPVYDLGEVFADPQAQARRLVWQAAHPAAGVLPMVASPFQHFSRTPAGRGAPPPLLGEHTAEVLRDVLGMEEQRIEAMEAAGIVRTALRGKGRTEPWPYARF</sequence>
<reference evidence="2 3" key="1">
    <citation type="journal article" date="2024" name="Front. Microbiol.">
        <title>Novel thermophilic genera Geochorda gen. nov. and Carboxydochorda gen. nov. from the deep terrestrial subsurface reveal the ecophysiological diversity in the class Limnochordia.</title>
        <authorList>
            <person name="Karnachuk O.V."/>
            <person name="Lukina A.P."/>
            <person name="Avakyan M.R."/>
            <person name="Kadnikov V.V."/>
            <person name="Begmatov S."/>
            <person name="Beletsky A.V."/>
            <person name="Vlasova K.G."/>
            <person name="Novikov A.A."/>
            <person name="Shcherbakova V.A."/>
            <person name="Mardanov A.V."/>
            <person name="Ravin N.V."/>
        </authorList>
    </citation>
    <scope>NUCLEOTIDE SEQUENCE [LARGE SCALE GENOMIC DNA]</scope>
    <source>
        <strain evidence="2 3">L945</strain>
    </source>
</reference>
<name>A0ABZ1BXN7_9FIRM</name>
<keyword evidence="3" id="KW-1185">Reference proteome</keyword>
<dbReference type="InterPro" id="IPR023606">
    <property type="entry name" value="CoA-Trfase_III_dom_1_sf"/>
</dbReference>
<keyword evidence="1" id="KW-0808">Transferase</keyword>
<evidence type="ECO:0000256" key="1">
    <source>
        <dbReference type="ARBA" id="ARBA00022679"/>
    </source>
</evidence>
<protein>
    <submittedName>
        <fullName evidence="2">CaiB/BaiF CoA-transferase family protein</fullName>
    </submittedName>
</protein>
<dbReference type="Gene3D" id="3.40.50.10540">
    <property type="entry name" value="Crotonobetainyl-coa:carnitine coa-transferase, domain 1"/>
    <property type="match status" value="1"/>
</dbReference>
<evidence type="ECO:0000313" key="3">
    <source>
        <dbReference type="Proteomes" id="UP001332192"/>
    </source>
</evidence>
<accession>A0ABZ1BXN7</accession>
<dbReference type="PANTHER" id="PTHR48207:SF3">
    <property type="entry name" value="SUCCINATE--HYDROXYMETHYLGLUTARATE COA-TRANSFERASE"/>
    <property type="match status" value="1"/>
</dbReference>
<dbReference type="InterPro" id="IPR050483">
    <property type="entry name" value="CoA-transferase_III_domain"/>
</dbReference>
<dbReference type="InterPro" id="IPR044855">
    <property type="entry name" value="CoA-Trfase_III_dom3_sf"/>
</dbReference>
<organism evidence="2 3">
    <name type="scientific">Carboxydichorda subterranea</name>
    <dbReference type="NCBI Taxonomy" id="3109565"/>
    <lineage>
        <taxon>Bacteria</taxon>
        <taxon>Bacillati</taxon>
        <taxon>Bacillota</taxon>
        <taxon>Limnochordia</taxon>
        <taxon>Limnochordales</taxon>
        <taxon>Geochordaceae</taxon>
        <taxon>Carboxydichorda</taxon>
    </lineage>
</organism>
<gene>
    <name evidence="2" type="ORF">U7230_00725</name>
</gene>
<proteinExistence type="predicted"/>
<dbReference type="SUPFAM" id="SSF89796">
    <property type="entry name" value="CoA-transferase family III (CaiB/BaiF)"/>
    <property type="match status" value="1"/>
</dbReference>